<keyword evidence="1" id="KW-0175">Coiled coil</keyword>
<protein>
    <submittedName>
        <fullName evidence="2">Uncharacterized protein</fullName>
    </submittedName>
</protein>
<keyword evidence="3" id="KW-1185">Reference proteome</keyword>
<feature type="coiled-coil region" evidence="1">
    <location>
        <begin position="76"/>
        <end position="110"/>
    </location>
</feature>
<dbReference type="AlphaFoldDB" id="A0AAV7UEJ0"/>
<name>A0AAV7UEJ0_PLEWA</name>
<gene>
    <name evidence="2" type="ORF">NDU88_004064</name>
</gene>
<evidence type="ECO:0000256" key="1">
    <source>
        <dbReference type="SAM" id="Coils"/>
    </source>
</evidence>
<organism evidence="2 3">
    <name type="scientific">Pleurodeles waltl</name>
    <name type="common">Iberian ribbed newt</name>
    <dbReference type="NCBI Taxonomy" id="8319"/>
    <lineage>
        <taxon>Eukaryota</taxon>
        <taxon>Metazoa</taxon>
        <taxon>Chordata</taxon>
        <taxon>Craniata</taxon>
        <taxon>Vertebrata</taxon>
        <taxon>Euteleostomi</taxon>
        <taxon>Amphibia</taxon>
        <taxon>Batrachia</taxon>
        <taxon>Caudata</taxon>
        <taxon>Salamandroidea</taxon>
        <taxon>Salamandridae</taxon>
        <taxon>Pleurodelinae</taxon>
        <taxon>Pleurodeles</taxon>
    </lineage>
</organism>
<evidence type="ECO:0000313" key="3">
    <source>
        <dbReference type="Proteomes" id="UP001066276"/>
    </source>
</evidence>
<dbReference type="EMBL" id="JANPWB010000005">
    <property type="protein sequence ID" value="KAJ1187287.1"/>
    <property type="molecule type" value="Genomic_DNA"/>
</dbReference>
<comment type="caution">
    <text evidence="2">The sequence shown here is derived from an EMBL/GenBank/DDBJ whole genome shotgun (WGS) entry which is preliminary data.</text>
</comment>
<sequence>MEVAEVSIGGAQGVVGACLGPCAVADKAGGAWGDPVPDLPAEEPSWAEILAAVQASRLEGKIETVALEVNLLRTDLRKVLDKVQVKEGSIAELELEVASLRKQVANITYKTRALEVRA</sequence>
<reference evidence="2" key="1">
    <citation type="journal article" date="2022" name="bioRxiv">
        <title>Sequencing and chromosome-scale assembly of the giantPleurodeles waltlgenome.</title>
        <authorList>
            <person name="Brown T."/>
            <person name="Elewa A."/>
            <person name="Iarovenko S."/>
            <person name="Subramanian E."/>
            <person name="Araus A.J."/>
            <person name="Petzold A."/>
            <person name="Susuki M."/>
            <person name="Suzuki K.-i.T."/>
            <person name="Hayashi T."/>
            <person name="Toyoda A."/>
            <person name="Oliveira C."/>
            <person name="Osipova E."/>
            <person name="Leigh N.D."/>
            <person name="Simon A."/>
            <person name="Yun M.H."/>
        </authorList>
    </citation>
    <scope>NUCLEOTIDE SEQUENCE</scope>
    <source>
        <strain evidence="2">20211129_DDA</strain>
        <tissue evidence="2">Liver</tissue>
    </source>
</reference>
<proteinExistence type="predicted"/>
<dbReference type="Proteomes" id="UP001066276">
    <property type="component" value="Chromosome 3_1"/>
</dbReference>
<accession>A0AAV7UEJ0</accession>
<evidence type="ECO:0000313" key="2">
    <source>
        <dbReference type="EMBL" id="KAJ1187287.1"/>
    </source>
</evidence>